<dbReference type="Proteomes" id="UP000646365">
    <property type="component" value="Unassembled WGS sequence"/>
</dbReference>
<evidence type="ECO:0000313" key="2">
    <source>
        <dbReference type="EMBL" id="GGF16099.1"/>
    </source>
</evidence>
<proteinExistence type="predicted"/>
<dbReference type="InterPro" id="IPR000182">
    <property type="entry name" value="GNAT_dom"/>
</dbReference>
<sequence>MELFEVTRDGFTVSTDPGRLDLALVHRVMSTEAYWAEGRPFEVVARSFAHSLPFGVYAPDGALAGWARVITDFAVHAYIADVWVMASHRGRGLSKFLVETMLAHPDLQGLKRWRLNTRDAHGLYAQFGFTPLEDPTRSMERR</sequence>
<gene>
    <name evidence="2" type="ORF">GCM10011611_22330</name>
</gene>
<dbReference type="GO" id="GO:0016747">
    <property type="term" value="F:acyltransferase activity, transferring groups other than amino-acyl groups"/>
    <property type="evidence" value="ECO:0007669"/>
    <property type="project" value="InterPro"/>
</dbReference>
<name>A0A8J2YSQ7_9PROT</name>
<comment type="caution">
    <text evidence="2">The sequence shown here is derived from an EMBL/GenBank/DDBJ whole genome shotgun (WGS) entry which is preliminary data.</text>
</comment>
<dbReference type="InterPro" id="IPR016181">
    <property type="entry name" value="Acyl_CoA_acyltransferase"/>
</dbReference>
<evidence type="ECO:0000313" key="3">
    <source>
        <dbReference type="Proteomes" id="UP000646365"/>
    </source>
</evidence>
<keyword evidence="3" id="KW-1185">Reference proteome</keyword>
<dbReference type="PROSITE" id="PS51186">
    <property type="entry name" value="GNAT"/>
    <property type="match status" value="1"/>
</dbReference>
<dbReference type="PANTHER" id="PTHR43233">
    <property type="entry name" value="FAMILY N-ACETYLTRANSFERASE, PUTATIVE (AFU_ORTHOLOGUE AFUA_6G03350)-RELATED"/>
    <property type="match status" value="1"/>
</dbReference>
<dbReference type="AlphaFoldDB" id="A0A8J2YSQ7"/>
<dbReference type="CDD" id="cd04301">
    <property type="entry name" value="NAT_SF"/>
    <property type="match status" value="1"/>
</dbReference>
<dbReference type="EMBL" id="BMJQ01000005">
    <property type="protein sequence ID" value="GGF16099.1"/>
    <property type="molecule type" value="Genomic_DNA"/>
</dbReference>
<dbReference type="PANTHER" id="PTHR43233:SF1">
    <property type="entry name" value="FAMILY N-ACETYLTRANSFERASE, PUTATIVE (AFU_ORTHOLOGUE AFUA_6G03350)-RELATED"/>
    <property type="match status" value="1"/>
</dbReference>
<organism evidence="2 3">
    <name type="scientific">Aliidongia dinghuensis</name>
    <dbReference type="NCBI Taxonomy" id="1867774"/>
    <lineage>
        <taxon>Bacteria</taxon>
        <taxon>Pseudomonadati</taxon>
        <taxon>Pseudomonadota</taxon>
        <taxon>Alphaproteobacteria</taxon>
        <taxon>Rhodospirillales</taxon>
        <taxon>Dongiaceae</taxon>
        <taxon>Aliidongia</taxon>
    </lineage>
</organism>
<reference evidence="2" key="2">
    <citation type="submission" date="2020-09" db="EMBL/GenBank/DDBJ databases">
        <authorList>
            <person name="Sun Q."/>
            <person name="Zhou Y."/>
        </authorList>
    </citation>
    <scope>NUCLEOTIDE SEQUENCE</scope>
    <source>
        <strain evidence="2">CGMCC 1.15725</strain>
    </source>
</reference>
<dbReference type="InterPro" id="IPR053144">
    <property type="entry name" value="Acetyltransferase_Butenolide"/>
</dbReference>
<dbReference type="RefSeq" id="WP_189045640.1">
    <property type="nucleotide sequence ID" value="NZ_BMJQ01000005.1"/>
</dbReference>
<protein>
    <submittedName>
        <fullName evidence="2">N-acetyltransferase</fullName>
    </submittedName>
</protein>
<accession>A0A8J2YSQ7</accession>
<dbReference type="SUPFAM" id="SSF55729">
    <property type="entry name" value="Acyl-CoA N-acyltransferases (Nat)"/>
    <property type="match status" value="1"/>
</dbReference>
<dbReference type="Gene3D" id="3.40.630.30">
    <property type="match status" value="1"/>
</dbReference>
<dbReference type="Pfam" id="PF00583">
    <property type="entry name" value="Acetyltransf_1"/>
    <property type="match status" value="1"/>
</dbReference>
<evidence type="ECO:0000259" key="1">
    <source>
        <dbReference type="PROSITE" id="PS51186"/>
    </source>
</evidence>
<reference evidence="2" key="1">
    <citation type="journal article" date="2014" name="Int. J. Syst. Evol. Microbiol.">
        <title>Complete genome sequence of Corynebacterium casei LMG S-19264T (=DSM 44701T), isolated from a smear-ripened cheese.</title>
        <authorList>
            <consortium name="US DOE Joint Genome Institute (JGI-PGF)"/>
            <person name="Walter F."/>
            <person name="Albersmeier A."/>
            <person name="Kalinowski J."/>
            <person name="Ruckert C."/>
        </authorList>
    </citation>
    <scope>NUCLEOTIDE SEQUENCE</scope>
    <source>
        <strain evidence="2">CGMCC 1.15725</strain>
    </source>
</reference>
<feature type="domain" description="N-acetyltransferase" evidence="1">
    <location>
        <begin position="1"/>
        <end position="142"/>
    </location>
</feature>